<evidence type="ECO:0000256" key="5">
    <source>
        <dbReference type="ARBA" id="ARBA00023002"/>
    </source>
</evidence>
<dbReference type="SUPFAM" id="SSF48264">
    <property type="entry name" value="Cytochrome P450"/>
    <property type="match status" value="1"/>
</dbReference>
<evidence type="ECO:0000256" key="8">
    <source>
        <dbReference type="PIRSR" id="PIRSR602403-1"/>
    </source>
</evidence>
<evidence type="ECO:0000256" key="2">
    <source>
        <dbReference type="ARBA" id="ARBA00010617"/>
    </source>
</evidence>
<dbReference type="GO" id="GO:0004497">
    <property type="term" value="F:monooxygenase activity"/>
    <property type="evidence" value="ECO:0007669"/>
    <property type="project" value="UniProtKB-KW"/>
</dbReference>
<dbReference type="GO" id="GO:0016125">
    <property type="term" value="P:sterol metabolic process"/>
    <property type="evidence" value="ECO:0007669"/>
    <property type="project" value="TreeGrafter"/>
</dbReference>
<comment type="similarity">
    <text evidence="2 9">Belongs to the cytochrome P450 family.</text>
</comment>
<keyword evidence="6 8" id="KW-0408">Iron</keyword>
<dbReference type="EMBL" id="LICA01000156">
    <property type="protein sequence ID" value="KRO94382.1"/>
    <property type="molecule type" value="Genomic_DNA"/>
</dbReference>
<proteinExistence type="inferred from homology"/>
<dbReference type="GO" id="GO:0016705">
    <property type="term" value="F:oxidoreductase activity, acting on paired donors, with incorporation or reduction of molecular oxygen"/>
    <property type="evidence" value="ECO:0007669"/>
    <property type="project" value="InterPro"/>
</dbReference>
<dbReference type="Proteomes" id="UP000051213">
    <property type="component" value="Unassembled WGS sequence"/>
</dbReference>
<keyword evidence="4 8" id="KW-0479">Metal-binding</keyword>
<evidence type="ECO:0000256" key="9">
    <source>
        <dbReference type="RuleBase" id="RU000461"/>
    </source>
</evidence>
<dbReference type="InterPro" id="IPR002403">
    <property type="entry name" value="Cyt_P450_E_grp-IV"/>
</dbReference>
<evidence type="ECO:0000256" key="6">
    <source>
        <dbReference type="ARBA" id="ARBA00023004"/>
    </source>
</evidence>
<evidence type="ECO:0000313" key="11">
    <source>
        <dbReference type="EMBL" id="KRO94382.1"/>
    </source>
</evidence>
<evidence type="ECO:0008006" key="13">
    <source>
        <dbReference type="Google" id="ProtNLM"/>
    </source>
</evidence>
<dbReference type="PROSITE" id="PS00086">
    <property type="entry name" value="CYTOCHROME_P450"/>
    <property type="match status" value="1"/>
</dbReference>
<dbReference type="InterPro" id="IPR036396">
    <property type="entry name" value="Cyt_P450_sf"/>
</dbReference>
<feature type="region of interest" description="Disordered" evidence="10">
    <location>
        <begin position="432"/>
        <end position="454"/>
    </location>
</feature>
<reference evidence="11 12" key="1">
    <citation type="submission" date="2015-10" db="EMBL/GenBank/DDBJ databases">
        <title>Metagenome-Assembled Genomes uncover a global brackish microbiome.</title>
        <authorList>
            <person name="Hugerth L.W."/>
            <person name="Larsson J."/>
            <person name="Alneberg J."/>
            <person name="Lindh M.V."/>
            <person name="Legrand C."/>
            <person name="Pinhassi J."/>
            <person name="Andersson A.F."/>
        </authorList>
    </citation>
    <scope>NUCLEOTIDE SEQUENCE [LARGE SCALE GENOMIC DNA]</scope>
    <source>
        <strain evidence="11">BACL26 MAG-121220-bin70</strain>
    </source>
</reference>
<evidence type="ECO:0000256" key="3">
    <source>
        <dbReference type="ARBA" id="ARBA00022617"/>
    </source>
</evidence>
<keyword evidence="3 8" id="KW-0349">Heme</keyword>
<dbReference type="InterPro" id="IPR001128">
    <property type="entry name" value="Cyt_P450"/>
</dbReference>
<sequence length="454" mass="51587">MRLLSLNVGATPKPLLPIKVGFIESWRLVKLSYSDPLKHTQELERKYGNVVLHKVGKMSVVHLFGAEANRLSLLNPGQVLSNKKAWDQIIGRVFPNGLMLRDGDDHRYHRRLMQAGFKNKAMQGYFEQMSPQVAQSVGSWLSQTEPKGVKIYPIIKQMTLDLAATIFLGMNLGAEVTKINQAFEATVAASLWRMPIALPGTLLWRGIRARKTMCDFFLPMISEKRAGDGQDLFSLLCRATDEDGQGYTDQDIVDHINFLMMAAHDTTTSALTSMTYALAKNPEWQERLWSEVEGLGVDTPSSNDLSQMVETAWVMKEALRLYPPLSTLPKFSNKPFEFQGYMVPANALVVTYPIHTHHSKAYWDNPEHFDPLRFSDERKEHKRNAYSWIPFSGGAHMCIGLHFAEMQIKLVMFEMLKNYRWTVPKGYEMPVQQSPISKPTDGLPITLSRRPQKV</sequence>
<comment type="cofactor">
    <cofactor evidence="1 8">
        <name>heme</name>
        <dbReference type="ChEBI" id="CHEBI:30413"/>
    </cofactor>
</comment>
<dbReference type="PRINTS" id="PR00465">
    <property type="entry name" value="EP450IV"/>
</dbReference>
<keyword evidence="7 9" id="KW-0503">Monooxygenase</keyword>
<dbReference type="PRINTS" id="PR00385">
    <property type="entry name" value="P450"/>
</dbReference>
<organism evidence="11 12">
    <name type="scientific">SAR92 bacterium BACL26 MAG-121220-bin70</name>
    <dbReference type="NCBI Taxonomy" id="1655626"/>
    <lineage>
        <taxon>Bacteria</taxon>
        <taxon>Pseudomonadati</taxon>
        <taxon>Pseudomonadota</taxon>
        <taxon>Gammaproteobacteria</taxon>
        <taxon>Cellvibrionales</taxon>
        <taxon>Porticoccaceae</taxon>
        <taxon>SAR92 clade</taxon>
    </lineage>
</organism>
<gene>
    <name evidence="11" type="ORF">ABS24_00180</name>
</gene>
<evidence type="ECO:0000256" key="1">
    <source>
        <dbReference type="ARBA" id="ARBA00001971"/>
    </source>
</evidence>
<dbReference type="PANTHER" id="PTHR24286">
    <property type="entry name" value="CYTOCHROME P450 26"/>
    <property type="match status" value="1"/>
</dbReference>
<name>A0A0R2U598_9GAMM</name>
<protein>
    <recommendedName>
        <fullName evidence="13">Cytochrome</fullName>
    </recommendedName>
</protein>
<dbReference type="GO" id="GO:0020037">
    <property type="term" value="F:heme binding"/>
    <property type="evidence" value="ECO:0007669"/>
    <property type="project" value="InterPro"/>
</dbReference>
<keyword evidence="5 9" id="KW-0560">Oxidoreductase</keyword>
<comment type="caution">
    <text evidence="11">The sequence shown here is derived from an EMBL/GenBank/DDBJ whole genome shotgun (WGS) entry which is preliminary data.</text>
</comment>
<evidence type="ECO:0000313" key="12">
    <source>
        <dbReference type="Proteomes" id="UP000051213"/>
    </source>
</evidence>
<evidence type="ECO:0000256" key="10">
    <source>
        <dbReference type="SAM" id="MobiDB-lite"/>
    </source>
</evidence>
<evidence type="ECO:0000256" key="4">
    <source>
        <dbReference type="ARBA" id="ARBA00022723"/>
    </source>
</evidence>
<feature type="binding site" description="axial binding residue" evidence="8">
    <location>
        <position position="398"/>
    </location>
    <ligand>
        <name>heme</name>
        <dbReference type="ChEBI" id="CHEBI:30413"/>
    </ligand>
    <ligandPart>
        <name>Fe</name>
        <dbReference type="ChEBI" id="CHEBI:18248"/>
    </ligandPart>
</feature>
<dbReference type="Gene3D" id="1.10.630.10">
    <property type="entry name" value="Cytochrome P450"/>
    <property type="match status" value="1"/>
</dbReference>
<dbReference type="PANTHER" id="PTHR24286:SF24">
    <property type="entry name" value="LANOSTEROL 14-ALPHA DEMETHYLASE"/>
    <property type="match status" value="1"/>
</dbReference>
<dbReference type="InterPro" id="IPR017972">
    <property type="entry name" value="Cyt_P450_CS"/>
</dbReference>
<dbReference type="CDD" id="cd11045">
    <property type="entry name" value="CYP136-like"/>
    <property type="match status" value="1"/>
</dbReference>
<dbReference type="GO" id="GO:0005506">
    <property type="term" value="F:iron ion binding"/>
    <property type="evidence" value="ECO:0007669"/>
    <property type="project" value="InterPro"/>
</dbReference>
<dbReference type="Pfam" id="PF00067">
    <property type="entry name" value="p450"/>
    <property type="match status" value="1"/>
</dbReference>
<evidence type="ECO:0000256" key="7">
    <source>
        <dbReference type="ARBA" id="ARBA00023033"/>
    </source>
</evidence>
<accession>A0A0R2U598</accession>
<dbReference type="AlphaFoldDB" id="A0A0R2U598"/>